<dbReference type="EMBL" id="CM047897">
    <property type="protein sequence ID" value="KAJ0113594.1"/>
    <property type="molecule type" value="Genomic_DNA"/>
</dbReference>
<evidence type="ECO:0000313" key="2">
    <source>
        <dbReference type="Proteomes" id="UP001164250"/>
    </source>
</evidence>
<evidence type="ECO:0000313" key="1">
    <source>
        <dbReference type="EMBL" id="KAJ0113594.1"/>
    </source>
</evidence>
<keyword evidence="2" id="KW-1185">Reference proteome</keyword>
<protein>
    <submittedName>
        <fullName evidence="1">Uncharacterized protein</fullName>
    </submittedName>
</protein>
<dbReference type="Proteomes" id="UP001164250">
    <property type="component" value="Chromosome 1"/>
</dbReference>
<comment type="caution">
    <text evidence="1">The sequence shown here is derived from an EMBL/GenBank/DDBJ whole genome shotgun (WGS) entry which is preliminary data.</text>
</comment>
<gene>
    <name evidence="1" type="ORF">Patl1_00663</name>
</gene>
<proteinExistence type="predicted"/>
<sequence>MNDLSNAALLENHTAFTCKPIPSFAPYILIPLFFIAWNTLNRRQRASISYFLRSFPDSDLAVACHGQIVKITGPASCGSLSLESSYERATRCIYTSTLLYEYGSFGLKPVNVRKSCFQWSLAYCERFSTDFYITDRKSGIRAMVKAGSGCKVLPLIFESKIVTINKYCSVLSSHLRKWLRDRNLPAEARQLRLEEGYVQEGSSVTVIGMLHKDNDALMIVQPPQLISTGCLWKRLLLPVEIDGLVLGVPDLTGPVTNPVPMRHPEQ</sequence>
<organism evidence="1 2">
    <name type="scientific">Pistacia atlantica</name>
    <dbReference type="NCBI Taxonomy" id="434234"/>
    <lineage>
        <taxon>Eukaryota</taxon>
        <taxon>Viridiplantae</taxon>
        <taxon>Streptophyta</taxon>
        <taxon>Embryophyta</taxon>
        <taxon>Tracheophyta</taxon>
        <taxon>Spermatophyta</taxon>
        <taxon>Magnoliopsida</taxon>
        <taxon>eudicotyledons</taxon>
        <taxon>Gunneridae</taxon>
        <taxon>Pentapetalae</taxon>
        <taxon>rosids</taxon>
        <taxon>malvids</taxon>
        <taxon>Sapindales</taxon>
        <taxon>Anacardiaceae</taxon>
        <taxon>Pistacia</taxon>
    </lineage>
</organism>
<reference evidence="2" key="1">
    <citation type="journal article" date="2023" name="G3 (Bethesda)">
        <title>Genome assembly and association tests identify interacting loci associated with vigor, precocity, and sex in interspecific pistachio rootstocks.</title>
        <authorList>
            <person name="Palmer W."/>
            <person name="Jacygrad E."/>
            <person name="Sagayaradj S."/>
            <person name="Cavanaugh K."/>
            <person name="Han R."/>
            <person name="Bertier L."/>
            <person name="Beede B."/>
            <person name="Kafkas S."/>
            <person name="Golino D."/>
            <person name="Preece J."/>
            <person name="Michelmore R."/>
        </authorList>
    </citation>
    <scope>NUCLEOTIDE SEQUENCE [LARGE SCALE GENOMIC DNA]</scope>
</reference>
<name>A0ACC1CDN2_9ROSI</name>
<accession>A0ACC1CDN2</accession>